<dbReference type="Gene3D" id="3.30.70.270">
    <property type="match status" value="1"/>
</dbReference>
<evidence type="ECO:0000313" key="12">
    <source>
        <dbReference type="Proteomes" id="UP000765509"/>
    </source>
</evidence>
<dbReference type="Gene3D" id="3.10.10.10">
    <property type="entry name" value="HIV Type 1 Reverse Transcriptase, subunit A, domain 1"/>
    <property type="match status" value="1"/>
</dbReference>
<dbReference type="InterPro" id="IPR000477">
    <property type="entry name" value="RT_dom"/>
</dbReference>
<feature type="domain" description="Reverse transcriptase" evidence="9">
    <location>
        <begin position="591"/>
        <end position="718"/>
    </location>
</feature>
<keyword evidence="4" id="KW-0540">Nuclease</keyword>
<evidence type="ECO:0000256" key="5">
    <source>
        <dbReference type="ARBA" id="ARBA00022759"/>
    </source>
</evidence>
<dbReference type="CDD" id="cd09274">
    <property type="entry name" value="RNase_HI_RT_Ty3"/>
    <property type="match status" value="1"/>
</dbReference>
<dbReference type="Proteomes" id="UP000765509">
    <property type="component" value="Unassembled WGS sequence"/>
</dbReference>
<dbReference type="InterPro" id="IPR021109">
    <property type="entry name" value="Peptidase_aspartic_dom_sf"/>
</dbReference>
<evidence type="ECO:0000256" key="7">
    <source>
        <dbReference type="ARBA" id="ARBA00022918"/>
    </source>
</evidence>
<feature type="region of interest" description="Disordered" evidence="8">
    <location>
        <begin position="936"/>
        <end position="956"/>
    </location>
</feature>
<protein>
    <recommendedName>
        <fullName evidence="1">RNA-directed DNA polymerase</fullName>
        <ecNumber evidence="1">2.7.7.49</ecNumber>
    </recommendedName>
</protein>
<organism evidence="11 12">
    <name type="scientific">Austropuccinia psidii MF-1</name>
    <dbReference type="NCBI Taxonomy" id="1389203"/>
    <lineage>
        <taxon>Eukaryota</taxon>
        <taxon>Fungi</taxon>
        <taxon>Dikarya</taxon>
        <taxon>Basidiomycota</taxon>
        <taxon>Pucciniomycotina</taxon>
        <taxon>Pucciniomycetes</taxon>
        <taxon>Pucciniales</taxon>
        <taxon>Sphaerophragmiaceae</taxon>
        <taxon>Austropuccinia</taxon>
    </lineage>
</organism>
<dbReference type="SUPFAM" id="SSF56672">
    <property type="entry name" value="DNA/RNA polymerases"/>
    <property type="match status" value="1"/>
</dbReference>
<feature type="domain" description="Reverse transcriptase RNase H-like" evidence="10">
    <location>
        <begin position="769"/>
        <end position="876"/>
    </location>
</feature>
<reference evidence="11" key="1">
    <citation type="submission" date="2021-03" db="EMBL/GenBank/DDBJ databases">
        <title>Draft genome sequence of rust myrtle Austropuccinia psidii MF-1, a brazilian biotype.</title>
        <authorList>
            <person name="Quecine M.C."/>
            <person name="Pachon D.M.R."/>
            <person name="Bonatelli M.L."/>
            <person name="Correr F.H."/>
            <person name="Franceschini L.M."/>
            <person name="Leite T.F."/>
            <person name="Margarido G.R.A."/>
            <person name="Almeida C.A."/>
            <person name="Ferrarezi J.A."/>
            <person name="Labate C.A."/>
        </authorList>
    </citation>
    <scope>NUCLEOTIDE SEQUENCE</scope>
    <source>
        <strain evidence="11">MF-1</strain>
    </source>
</reference>
<feature type="compositionally biased region" description="Basic and acidic residues" evidence="8">
    <location>
        <begin position="36"/>
        <end position="45"/>
    </location>
</feature>
<name>A0A9Q3CGW3_9BASI</name>
<evidence type="ECO:0000256" key="2">
    <source>
        <dbReference type="ARBA" id="ARBA00022679"/>
    </source>
</evidence>
<evidence type="ECO:0000259" key="10">
    <source>
        <dbReference type="Pfam" id="PF17917"/>
    </source>
</evidence>
<dbReference type="GO" id="GO:0016787">
    <property type="term" value="F:hydrolase activity"/>
    <property type="evidence" value="ECO:0007669"/>
    <property type="project" value="UniProtKB-KW"/>
</dbReference>
<evidence type="ECO:0000256" key="1">
    <source>
        <dbReference type="ARBA" id="ARBA00012493"/>
    </source>
</evidence>
<dbReference type="InterPro" id="IPR043128">
    <property type="entry name" value="Rev_trsase/Diguanyl_cyclase"/>
</dbReference>
<dbReference type="InterPro" id="IPR041373">
    <property type="entry name" value="RT_RNaseH"/>
</dbReference>
<keyword evidence="12" id="KW-1185">Reference proteome</keyword>
<evidence type="ECO:0000259" key="9">
    <source>
        <dbReference type="Pfam" id="PF00078"/>
    </source>
</evidence>
<gene>
    <name evidence="11" type="ORF">O181_022132</name>
</gene>
<feature type="region of interest" description="Disordered" evidence="8">
    <location>
        <begin position="1"/>
        <end position="45"/>
    </location>
</feature>
<dbReference type="EMBL" id="AVOT02006779">
    <property type="protein sequence ID" value="MBW0482417.1"/>
    <property type="molecule type" value="Genomic_DNA"/>
</dbReference>
<dbReference type="Pfam" id="PF17917">
    <property type="entry name" value="RT_RNaseH"/>
    <property type="match status" value="1"/>
</dbReference>
<evidence type="ECO:0000256" key="4">
    <source>
        <dbReference type="ARBA" id="ARBA00022722"/>
    </source>
</evidence>
<dbReference type="AlphaFoldDB" id="A0A9Q3CGW3"/>
<keyword evidence="2" id="KW-0808">Transferase</keyword>
<dbReference type="GO" id="GO:0003964">
    <property type="term" value="F:RNA-directed DNA polymerase activity"/>
    <property type="evidence" value="ECO:0007669"/>
    <property type="project" value="UniProtKB-KW"/>
</dbReference>
<keyword evidence="7" id="KW-0695">RNA-directed DNA polymerase</keyword>
<evidence type="ECO:0000256" key="8">
    <source>
        <dbReference type="SAM" id="MobiDB-lite"/>
    </source>
</evidence>
<keyword evidence="5" id="KW-0255">Endonuclease</keyword>
<dbReference type="InterPro" id="IPR043502">
    <property type="entry name" value="DNA/RNA_pol_sf"/>
</dbReference>
<evidence type="ECO:0000256" key="3">
    <source>
        <dbReference type="ARBA" id="ARBA00022695"/>
    </source>
</evidence>
<sequence length="1006" mass="116905">MKPQPQGHALEAPYHQEGIKPDALLGNKARSPSQYQDRDNMSHSEKEALKHLPEASSWPKFSGTGESLKGHPSIWFTEMKEIHGRRNCPWWKSQIIQKYSNGNWIWQKTISFESEKYSVDKDPYEWCLRQSKRLKAIDPQMNIQMRNHKLLKQMPAELEHSVIYRCNQSFTLDDIENNLKDARKKTNIGKYSQFRSSRLKEKKPLRVYFKDKPQEKMAEVTKKKNTCHNCSSTDQYSNNCPKAKKKVYAIEKVTEEDSESDSMGDAIRKQSDDDQDPREEFLVEYQEESQIEIQHIELEADMLQYTANKDLYKHTKDAQKFLVAPTKGMTYIHGTAINTNFYIDNSKYPLIIDSGAHCSIVARNYLDNHFPNWENQLLPTKAKNFKSASGNMISIGTIIKKIIIPHRKGNIRLNPEFVVLDDAHNQGFLLGTDYQRMYGIDIYNSKNKRITIGTNKEKKFSLDIYKISAQDPIEELLNEFREGQFSTTLISKQKLSLLKILRNNRPAFAIGEEPLGKLRGNDIELYLDVKRPYPPMLRRPPYPESLETRKEIEKHINELLDMYVIRKIVNNEIVEITTHFLITWNDGRSRLCGDFRVLNIYTKSNRYPIPRIPHASDKLAKARYITKMDCKKGFHHNGLKPNSMKLVRIICHMGIYEYTRIPFGSNNLPAHFQRMMDTIFQEEILEGLMVVSIDDIIRYSETWKDHVQYIDRVLTTIETTPKQFAHITSSLYKLCSKNVVFEITKERRDSYERIKYELTNAPVLILPEFELPLKLYIDAACSQGLGAVLHQRQIVDGEPREGVICYISRQLKDSEARYGATQTEFLYLVWVLEKLHYYLEGAVFEVYTDCTVLKSLLNMKTTNRHMLRWKIAIQEYRGNMTITYKEGKSHTNAYGLTRWPLDKVKRNPAYDPEVAAKIPIHFMEIDGKKNFRFSDWAPEGGTPDSGNTSSEGTETPILGISSSELHTELFNAVMKTHSKHKQCGILLQLLQQKYRSPELESQLEEP</sequence>
<dbReference type="CDD" id="cd01647">
    <property type="entry name" value="RT_LTR"/>
    <property type="match status" value="1"/>
</dbReference>
<dbReference type="Gene3D" id="2.40.70.10">
    <property type="entry name" value="Acid Proteases"/>
    <property type="match status" value="1"/>
</dbReference>
<evidence type="ECO:0000256" key="6">
    <source>
        <dbReference type="ARBA" id="ARBA00022801"/>
    </source>
</evidence>
<dbReference type="PANTHER" id="PTHR37984:SF5">
    <property type="entry name" value="PROTEIN NYNRIN-LIKE"/>
    <property type="match status" value="1"/>
</dbReference>
<feature type="region of interest" description="Disordered" evidence="8">
    <location>
        <begin position="254"/>
        <end position="277"/>
    </location>
</feature>
<comment type="caution">
    <text evidence="11">The sequence shown here is derived from an EMBL/GenBank/DDBJ whole genome shotgun (WGS) entry which is preliminary data.</text>
</comment>
<proteinExistence type="predicted"/>
<feature type="compositionally biased region" description="Polar residues" evidence="8">
    <location>
        <begin position="944"/>
        <end position="953"/>
    </location>
</feature>
<dbReference type="InterPro" id="IPR050951">
    <property type="entry name" value="Retrovirus_Pol_polyprotein"/>
</dbReference>
<accession>A0A9Q3CGW3</accession>
<dbReference type="GO" id="GO:0004519">
    <property type="term" value="F:endonuclease activity"/>
    <property type="evidence" value="ECO:0007669"/>
    <property type="project" value="UniProtKB-KW"/>
</dbReference>
<keyword evidence="3" id="KW-0548">Nucleotidyltransferase</keyword>
<dbReference type="Pfam" id="PF00078">
    <property type="entry name" value="RVT_1"/>
    <property type="match status" value="1"/>
</dbReference>
<keyword evidence="6" id="KW-0378">Hydrolase</keyword>
<dbReference type="PANTHER" id="PTHR37984">
    <property type="entry name" value="PROTEIN CBG26694"/>
    <property type="match status" value="1"/>
</dbReference>
<evidence type="ECO:0000313" key="11">
    <source>
        <dbReference type="EMBL" id="MBW0482417.1"/>
    </source>
</evidence>
<dbReference type="EC" id="2.7.7.49" evidence="1"/>